<dbReference type="STRING" id="379508.A5DY44"/>
<dbReference type="FunFam" id="3.40.50.720:FF:000112">
    <property type="entry name" value="Enoyl-[acyl-carrier-protein] reductase 1, mitochondrial"/>
    <property type="match status" value="1"/>
</dbReference>
<dbReference type="InterPro" id="IPR013154">
    <property type="entry name" value="ADH-like_N"/>
</dbReference>
<gene>
    <name evidence="14" type="ORF">LELG_02281</name>
</gene>
<dbReference type="HOGENOM" id="CLU_026673_17_0_1"/>
<evidence type="ECO:0000256" key="9">
    <source>
        <dbReference type="ARBA" id="ARBA00023128"/>
    </source>
</evidence>
<keyword evidence="6" id="KW-0809">Transit peptide</keyword>
<keyword evidence="9" id="KW-0496">Mitochondrion</keyword>
<evidence type="ECO:0000259" key="13">
    <source>
        <dbReference type="SMART" id="SM00829"/>
    </source>
</evidence>
<dbReference type="SUPFAM" id="SSF51735">
    <property type="entry name" value="NAD(P)-binding Rossmann-fold domains"/>
    <property type="match status" value="1"/>
</dbReference>
<accession>A5DY44</accession>
<dbReference type="InterPro" id="IPR020843">
    <property type="entry name" value="ER"/>
</dbReference>
<evidence type="ECO:0000256" key="7">
    <source>
        <dbReference type="ARBA" id="ARBA00023002"/>
    </source>
</evidence>
<evidence type="ECO:0000256" key="11">
    <source>
        <dbReference type="ARBA" id="ARBA00038963"/>
    </source>
</evidence>
<protein>
    <recommendedName>
        <fullName evidence="11">enoyl-[acyl-carrier-protein] reductase</fullName>
        <ecNumber evidence="11">1.3.1.104</ecNumber>
    </recommendedName>
</protein>
<dbReference type="GO" id="GO:0141148">
    <property type="term" value="F:enoyl-[acyl-carrier-protein] reductase (NADPH) activity"/>
    <property type="evidence" value="ECO:0007669"/>
    <property type="project" value="UniProtKB-EC"/>
</dbReference>
<evidence type="ECO:0000313" key="14">
    <source>
        <dbReference type="EMBL" id="EDK44102.1"/>
    </source>
</evidence>
<evidence type="ECO:0000256" key="12">
    <source>
        <dbReference type="ARBA" id="ARBA00048843"/>
    </source>
</evidence>
<dbReference type="InterPro" id="IPR011032">
    <property type="entry name" value="GroES-like_sf"/>
</dbReference>
<evidence type="ECO:0000256" key="6">
    <source>
        <dbReference type="ARBA" id="ARBA00022946"/>
    </source>
</evidence>
<evidence type="ECO:0000256" key="10">
    <source>
        <dbReference type="ARBA" id="ARBA00023160"/>
    </source>
</evidence>
<dbReference type="Pfam" id="PF08240">
    <property type="entry name" value="ADH_N"/>
    <property type="match status" value="1"/>
</dbReference>
<sequence length="367" mass="40411">MLRLAPLTFKRSMITAQAVVYQNHGPPKDVLFTQKFTIDDDNLSADQIVVKTIASPVNPSDINQIQGVYPSKPEKTLQFGTKEPAAPCGNEGLFEVLKVGSNVKNFQPGDWVIPAQVNFGTWRTHALATEDDFIKLKKGLTVNQGATISVNPPTAYLMLTHYVKLTPAKDWYVQNGGTSAVGRYASQIGKLLGFNSISVVRDQHESTSTIGELEELGATKVITEKQNLDREVSAQLKQQVKDTQGQVKLALNCVGGASSQGIARKLDRDGLMLTYGGMSMKPVTIPTSLFIFKNITTAGFWVTELLKNDPELKVKVLDQIQDWYVDGKLKDYPSKVLNVGQDKLEDLHKTYLEGTEGSGGKYLVEYK</sequence>
<keyword evidence="15" id="KW-1185">Reference proteome</keyword>
<proteinExistence type="inferred from homology"/>
<dbReference type="Gene3D" id="3.40.50.720">
    <property type="entry name" value="NAD(P)-binding Rossmann-like Domain"/>
    <property type="match status" value="1"/>
</dbReference>
<dbReference type="AlphaFoldDB" id="A5DY44"/>
<feature type="domain" description="Enoyl reductase (ER)" evidence="13">
    <location>
        <begin position="25"/>
        <end position="364"/>
    </location>
</feature>
<keyword evidence="10" id="KW-0275">Fatty acid biosynthesis</keyword>
<evidence type="ECO:0000313" key="15">
    <source>
        <dbReference type="Proteomes" id="UP000001996"/>
    </source>
</evidence>
<dbReference type="EMBL" id="CH981525">
    <property type="protein sequence ID" value="EDK44102.1"/>
    <property type="molecule type" value="Genomic_DNA"/>
</dbReference>
<dbReference type="InterPro" id="IPR036291">
    <property type="entry name" value="NAD(P)-bd_dom_sf"/>
</dbReference>
<dbReference type="KEGG" id="lel:PVL30_002296"/>
<keyword evidence="7" id="KW-0560">Oxidoreductase</keyword>
<dbReference type="VEuPathDB" id="FungiDB:LELG_02281"/>
<evidence type="ECO:0000256" key="8">
    <source>
        <dbReference type="ARBA" id="ARBA00023098"/>
    </source>
</evidence>
<dbReference type="Gene3D" id="3.90.180.10">
    <property type="entry name" value="Medium-chain alcohol dehydrogenases, catalytic domain"/>
    <property type="match status" value="1"/>
</dbReference>
<keyword evidence="4" id="KW-0276">Fatty acid metabolism</keyword>
<comment type="subcellular location">
    <subcellularLocation>
        <location evidence="1">Mitochondrion</location>
    </subcellularLocation>
</comment>
<evidence type="ECO:0000256" key="3">
    <source>
        <dbReference type="ARBA" id="ARBA00022516"/>
    </source>
</evidence>
<dbReference type="PANTHER" id="PTHR43981">
    <property type="entry name" value="ENOYL-[ACYL-CARRIER-PROTEIN] REDUCTASE, MITOCHONDRIAL"/>
    <property type="match status" value="1"/>
</dbReference>
<dbReference type="OMA" id="YGYTQSK"/>
<keyword evidence="8" id="KW-0443">Lipid metabolism</keyword>
<dbReference type="eggNOG" id="KOG0025">
    <property type="taxonomic scope" value="Eukaryota"/>
</dbReference>
<evidence type="ECO:0000256" key="2">
    <source>
        <dbReference type="ARBA" id="ARBA00010371"/>
    </source>
</evidence>
<dbReference type="InParanoid" id="A5DY44"/>
<reference evidence="14 15" key="1">
    <citation type="journal article" date="2009" name="Nature">
        <title>Evolution of pathogenicity and sexual reproduction in eight Candida genomes.</title>
        <authorList>
            <person name="Butler G."/>
            <person name="Rasmussen M.D."/>
            <person name="Lin M.F."/>
            <person name="Santos M.A."/>
            <person name="Sakthikumar S."/>
            <person name="Munro C.A."/>
            <person name="Rheinbay E."/>
            <person name="Grabherr M."/>
            <person name="Forche A."/>
            <person name="Reedy J.L."/>
            <person name="Agrafioti I."/>
            <person name="Arnaud M.B."/>
            <person name="Bates S."/>
            <person name="Brown A.J."/>
            <person name="Brunke S."/>
            <person name="Costanzo M.C."/>
            <person name="Fitzpatrick D.A."/>
            <person name="de Groot P.W."/>
            <person name="Harris D."/>
            <person name="Hoyer L.L."/>
            <person name="Hube B."/>
            <person name="Klis F.M."/>
            <person name="Kodira C."/>
            <person name="Lennard N."/>
            <person name="Logue M.E."/>
            <person name="Martin R."/>
            <person name="Neiman A.M."/>
            <person name="Nikolaou E."/>
            <person name="Quail M.A."/>
            <person name="Quinn J."/>
            <person name="Santos M.C."/>
            <person name="Schmitzberger F.F."/>
            <person name="Sherlock G."/>
            <person name="Shah P."/>
            <person name="Silverstein K.A."/>
            <person name="Skrzypek M.S."/>
            <person name="Soll D."/>
            <person name="Staggs R."/>
            <person name="Stansfield I."/>
            <person name="Stumpf M.P."/>
            <person name="Sudbery P.E."/>
            <person name="Srikantha T."/>
            <person name="Zeng Q."/>
            <person name="Berman J."/>
            <person name="Berriman M."/>
            <person name="Heitman J."/>
            <person name="Gow N.A."/>
            <person name="Lorenz M.C."/>
            <person name="Birren B.W."/>
            <person name="Kellis M."/>
            <person name="Cuomo C.A."/>
        </authorList>
    </citation>
    <scope>NUCLEOTIDE SEQUENCE [LARGE SCALE GENOMIC DNA]</scope>
    <source>
        <strain evidence="15">ATCC 11503 / BCRC 21390 / CBS 2605 / JCM 1781 / NBRC 1676 / NRRL YB-4239</strain>
    </source>
</reference>
<dbReference type="CDD" id="cd08290">
    <property type="entry name" value="ETR"/>
    <property type="match status" value="1"/>
</dbReference>
<keyword evidence="5" id="KW-0521">NADP</keyword>
<dbReference type="PANTHER" id="PTHR43981:SF2">
    <property type="entry name" value="ENOYL-[ACYL-CARRIER-PROTEIN] REDUCTASE, MITOCHONDRIAL"/>
    <property type="match status" value="1"/>
</dbReference>
<keyword evidence="3" id="KW-0444">Lipid biosynthesis</keyword>
<evidence type="ECO:0000256" key="1">
    <source>
        <dbReference type="ARBA" id="ARBA00004173"/>
    </source>
</evidence>
<evidence type="ECO:0000256" key="4">
    <source>
        <dbReference type="ARBA" id="ARBA00022832"/>
    </source>
</evidence>
<dbReference type="SMART" id="SM00829">
    <property type="entry name" value="PKS_ER"/>
    <property type="match status" value="1"/>
</dbReference>
<dbReference type="GO" id="GO:0005739">
    <property type="term" value="C:mitochondrion"/>
    <property type="evidence" value="ECO:0007669"/>
    <property type="project" value="UniProtKB-SubCell"/>
</dbReference>
<dbReference type="Pfam" id="PF00107">
    <property type="entry name" value="ADH_zinc_N"/>
    <property type="match status" value="1"/>
</dbReference>
<dbReference type="SUPFAM" id="SSF50129">
    <property type="entry name" value="GroES-like"/>
    <property type="match status" value="1"/>
</dbReference>
<dbReference type="Proteomes" id="UP000001996">
    <property type="component" value="Unassembled WGS sequence"/>
</dbReference>
<comment type="catalytic activity">
    <reaction evidence="12">
        <text>a 2,3-saturated acyl-[ACP] + NADP(+) = a (2E)-enoyl-[ACP] + NADPH + H(+)</text>
        <dbReference type="Rhea" id="RHEA:22564"/>
        <dbReference type="Rhea" id="RHEA-COMP:9925"/>
        <dbReference type="Rhea" id="RHEA-COMP:9926"/>
        <dbReference type="ChEBI" id="CHEBI:15378"/>
        <dbReference type="ChEBI" id="CHEBI:57783"/>
        <dbReference type="ChEBI" id="CHEBI:58349"/>
        <dbReference type="ChEBI" id="CHEBI:78784"/>
        <dbReference type="ChEBI" id="CHEBI:78785"/>
        <dbReference type="EC" id="1.3.1.104"/>
    </reaction>
</comment>
<organism evidence="14 15">
    <name type="scientific">Lodderomyces elongisporus (strain ATCC 11503 / CBS 2605 / JCM 1781 / NBRC 1676 / NRRL YB-4239)</name>
    <name type="common">Yeast</name>
    <name type="synonym">Saccharomyces elongisporus</name>
    <dbReference type="NCBI Taxonomy" id="379508"/>
    <lineage>
        <taxon>Eukaryota</taxon>
        <taxon>Fungi</taxon>
        <taxon>Dikarya</taxon>
        <taxon>Ascomycota</taxon>
        <taxon>Saccharomycotina</taxon>
        <taxon>Pichiomycetes</taxon>
        <taxon>Debaryomycetaceae</taxon>
        <taxon>Candida/Lodderomyces clade</taxon>
        <taxon>Lodderomyces</taxon>
    </lineage>
</organism>
<dbReference type="InterPro" id="IPR013149">
    <property type="entry name" value="ADH-like_C"/>
</dbReference>
<dbReference type="EC" id="1.3.1.104" evidence="11"/>
<dbReference type="GeneID" id="5233965"/>
<comment type="similarity">
    <text evidence="2">Belongs to the zinc-containing alcohol dehydrogenase family. Quinone oxidoreductase subfamily.</text>
</comment>
<evidence type="ECO:0000256" key="5">
    <source>
        <dbReference type="ARBA" id="ARBA00022857"/>
    </source>
</evidence>
<dbReference type="InterPro" id="IPR051034">
    <property type="entry name" value="Mito_Enoyl-ACP_Reductase"/>
</dbReference>
<dbReference type="OrthoDB" id="7482721at2759"/>
<dbReference type="GO" id="GO:0006633">
    <property type="term" value="P:fatty acid biosynthetic process"/>
    <property type="evidence" value="ECO:0007669"/>
    <property type="project" value="UniProtKB-KW"/>
</dbReference>
<dbReference type="FunCoup" id="A5DY44">
    <property type="interactions" value="684"/>
</dbReference>
<name>A5DY44_LODEL</name>